<feature type="compositionally biased region" description="Polar residues" evidence="1">
    <location>
        <begin position="365"/>
        <end position="375"/>
    </location>
</feature>
<evidence type="ECO:0000313" key="2">
    <source>
        <dbReference type="EMBL" id="KAK7040656.1"/>
    </source>
</evidence>
<feature type="region of interest" description="Disordered" evidence="1">
    <location>
        <begin position="351"/>
        <end position="375"/>
    </location>
</feature>
<dbReference type="AlphaFoldDB" id="A0AAW0CQ57"/>
<evidence type="ECO:0000256" key="1">
    <source>
        <dbReference type="SAM" id="MobiDB-lite"/>
    </source>
</evidence>
<accession>A0AAW0CQ57</accession>
<comment type="caution">
    <text evidence="2">The sequence shown here is derived from an EMBL/GenBank/DDBJ whole genome shotgun (WGS) entry which is preliminary data.</text>
</comment>
<dbReference type="Proteomes" id="UP001383192">
    <property type="component" value="Unassembled WGS sequence"/>
</dbReference>
<feature type="region of interest" description="Disordered" evidence="1">
    <location>
        <begin position="1"/>
        <end position="31"/>
    </location>
</feature>
<gene>
    <name evidence="2" type="ORF">VNI00_009562</name>
</gene>
<keyword evidence="3" id="KW-1185">Reference proteome</keyword>
<sequence length="375" mass="41217">MDPFGDKAKDVVNSSSDAEEEDDDENGVEDAELGERVPLDEAEVLHLAENIGCAPVGLEEFDMTGLHIPCNFPIRLLWEWLRVHKAVSLRKLAIRLDYMDDVDMPAFARYLQAAGGSVKHLKLALGLSGRDVGDMPEVMALEEARVQLRAILQSFISHEVLAHSNGLESVSLELIYFYDIGNDRPLSLLSLEEMVKAIPGKSLKRLEIQVWTDLASDGDVSLEVEARKWKSGDTILADQDVFPELKEVVVTVTVVEDINFTEYYSGEMDGLDGEDSTVNEGLISKRLELLFPKCLERGIPTILPAFAFARLITSDPLAIPWTTPLSSTTQLENASISTDAEPSARSYGVAFRSSSSAPGSRFTPIYQSSAHTGQS</sequence>
<reference evidence="2 3" key="1">
    <citation type="submission" date="2024-01" db="EMBL/GenBank/DDBJ databases">
        <title>A draft genome for a cacao thread blight-causing isolate of Paramarasmius palmivorus.</title>
        <authorList>
            <person name="Baruah I.K."/>
            <person name="Bukari Y."/>
            <person name="Amoako-Attah I."/>
            <person name="Meinhardt L.W."/>
            <person name="Bailey B.A."/>
            <person name="Cohen S.P."/>
        </authorList>
    </citation>
    <scope>NUCLEOTIDE SEQUENCE [LARGE SCALE GENOMIC DNA]</scope>
    <source>
        <strain evidence="2 3">GH-12</strain>
    </source>
</reference>
<feature type="compositionally biased region" description="Basic and acidic residues" evidence="1">
    <location>
        <begin position="1"/>
        <end position="10"/>
    </location>
</feature>
<evidence type="ECO:0000313" key="3">
    <source>
        <dbReference type="Proteomes" id="UP001383192"/>
    </source>
</evidence>
<feature type="compositionally biased region" description="Acidic residues" evidence="1">
    <location>
        <begin position="17"/>
        <end position="31"/>
    </location>
</feature>
<name>A0AAW0CQ57_9AGAR</name>
<protein>
    <submittedName>
        <fullName evidence="2">Uncharacterized protein</fullName>
    </submittedName>
</protein>
<organism evidence="2 3">
    <name type="scientific">Paramarasmius palmivorus</name>
    <dbReference type="NCBI Taxonomy" id="297713"/>
    <lineage>
        <taxon>Eukaryota</taxon>
        <taxon>Fungi</taxon>
        <taxon>Dikarya</taxon>
        <taxon>Basidiomycota</taxon>
        <taxon>Agaricomycotina</taxon>
        <taxon>Agaricomycetes</taxon>
        <taxon>Agaricomycetidae</taxon>
        <taxon>Agaricales</taxon>
        <taxon>Marasmiineae</taxon>
        <taxon>Marasmiaceae</taxon>
        <taxon>Paramarasmius</taxon>
    </lineage>
</organism>
<dbReference type="EMBL" id="JAYKXP010000036">
    <property type="protein sequence ID" value="KAK7040656.1"/>
    <property type="molecule type" value="Genomic_DNA"/>
</dbReference>
<proteinExistence type="predicted"/>